<feature type="domain" description="RNA polymerase Rpb5 N-terminal" evidence="6">
    <location>
        <begin position="5"/>
        <end position="83"/>
    </location>
</feature>
<evidence type="ECO:0000313" key="8">
    <source>
        <dbReference type="Proteomes" id="UP001157006"/>
    </source>
</evidence>
<dbReference type="InterPro" id="IPR036710">
    <property type="entry name" value="RNA_pol_Rpb5_N_sf"/>
</dbReference>
<evidence type="ECO:0000256" key="1">
    <source>
        <dbReference type="ARBA" id="ARBA00004123"/>
    </source>
</evidence>
<organism evidence="7 8">
    <name type="scientific">Vicia faba</name>
    <name type="common">Broad bean</name>
    <name type="synonym">Faba vulgaris</name>
    <dbReference type="NCBI Taxonomy" id="3906"/>
    <lineage>
        <taxon>Eukaryota</taxon>
        <taxon>Viridiplantae</taxon>
        <taxon>Streptophyta</taxon>
        <taxon>Embryophyta</taxon>
        <taxon>Tracheophyta</taxon>
        <taxon>Spermatophyta</taxon>
        <taxon>Magnoliopsida</taxon>
        <taxon>eudicotyledons</taxon>
        <taxon>Gunneridae</taxon>
        <taxon>Pentapetalae</taxon>
        <taxon>rosids</taxon>
        <taxon>fabids</taxon>
        <taxon>Fabales</taxon>
        <taxon>Fabaceae</taxon>
        <taxon>Papilionoideae</taxon>
        <taxon>50 kb inversion clade</taxon>
        <taxon>NPAAA clade</taxon>
        <taxon>Hologalegina</taxon>
        <taxon>IRL clade</taxon>
        <taxon>Fabeae</taxon>
        <taxon>Vicia</taxon>
    </lineage>
</organism>
<evidence type="ECO:0000259" key="5">
    <source>
        <dbReference type="Pfam" id="PF01191"/>
    </source>
</evidence>
<dbReference type="Gene3D" id="3.40.1340.10">
    <property type="entry name" value="RNA polymerase, Rpb5, N-terminal domain"/>
    <property type="match status" value="1"/>
</dbReference>
<dbReference type="PROSITE" id="PS01110">
    <property type="entry name" value="RNA_POL_H_23KD"/>
    <property type="match status" value="1"/>
</dbReference>
<protein>
    <submittedName>
        <fullName evidence="7">Uncharacterized protein</fullName>
    </submittedName>
</protein>
<dbReference type="GO" id="GO:0042797">
    <property type="term" value="P:tRNA transcription by RNA polymerase III"/>
    <property type="evidence" value="ECO:0007669"/>
    <property type="project" value="TreeGrafter"/>
</dbReference>
<proteinExistence type="inferred from homology"/>
<dbReference type="InterPro" id="IPR000783">
    <property type="entry name" value="RNA_pol_subH/Rpb5_C"/>
</dbReference>
<dbReference type="InterPro" id="IPR005571">
    <property type="entry name" value="RNA_pol_Rpb5_N"/>
</dbReference>
<evidence type="ECO:0000256" key="2">
    <source>
        <dbReference type="ARBA" id="ARBA00023163"/>
    </source>
</evidence>
<sequence length="206" mass="24132">MVYSEEEIPKLYRVHRTVLQMLRDRNYLVLDSEVNMSKQEFKEKFDFDLKRGDPTYLKNSKDDPSDQIFVFFVCDSKLGIDIVSIIRDRMERDNIKRSILVSQTRLSVPAQVYISDLASKHSIEVFLEDELLVNITEHELVPEHQVLTKAEKENLLETYTVKETQLPRMLVTDPVARYYGLKRGQVVRIIRPSETAGTYVTYRIVV</sequence>
<dbReference type="PIRSF" id="PIRSF000747">
    <property type="entry name" value="RPB5"/>
    <property type="match status" value="1"/>
</dbReference>
<gene>
    <name evidence="7" type="ORF">VFH_I109760</name>
</gene>
<dbReference type="Pfam" id="PF01191">
    <property type="entry name" value="RNA_pol_Rpb5_C"/>
    <property type="match status" value="1"/>
</dbReference>
<evidence type="ECO:0000256" key="4">
    <source>
        <dbReference type="ARBA" id="ARBA00025765"/>
    </source>
</evidence>
<dbReference type="GO" id="GO:0005666">
    <property type="term" value="C:RNA polymerase III complex"/>
    <property type="evidence" value="ECO:0007669"/>
    <property type="project" value="TreeGrafter"/>
</dbReference>
<evidence type="ECO:0000313" key="7">
    <source>
        <dbReference type="EMBL" id="CAI8593803.1"/>
    </source>
</evidence>
<dbReference type="GO" id="GO:0005665">
    <property type="term" value="C:RNA polymerase II, core complex"/>
    <property type="evidence" value="ECO:0007669"/>
    <property type="project" value="TreeGrafter"/>
</dbReference>
<dbReference type="EMBL" id="OX451735">
    <property type="protein sequence ID" value="CAI8593803.1"/>
    <property type="molecule type" value="Genomic_DNA"/>
</dbReference>
<dbReference type="HAMAP" id="MF_00025">
    <property type="entry name" value="RNApol_Rpo5_RPB5"/>
    <property type="match status" value="1"/>
</dbReference>
<dbReference type="InterPro" id="IPR035913">
    <property type="entry name" value="RPB5-like_sf"/>
</dbReference>
<comment type="subcellular location">
    <subcellularLocation>
        <location evidence="1">Nucleus</location>
    </subcellularLocation>
</comment>
<reference evidence="7 8" key="1">
    <citation type="submission" date="2023-01" db="EMBL/GenBank/DDBJ databases">
        <authorList>
            <person name="Kreplak J."/>
        </authorList>
    </citation>
    <scope>NUCLEOTIDE SEQUENCE [LARGE SCALE GENOMIC DNA]</scope>
</reference>
<dbReference type="InterPro" id="IPR020608">
    <property type="entry name" value="RNA_pol_subH/Rpb5_CS"/>
</dbReference>
<accession>A0AAV0Z9P1</accession>
<dbReference type="Gene3D" id="3.90.940.20">
    <property type="entry name" value="RPB5-like RNA polymerase subunit"/>
    <property type="match status" value="1"/>
</dbReference>
<dbReference type="Proteomes" id="UP001157006">
    <property type="component" value="Chromosome 1S"/>
</dbReference>
<dbReference type="GO" id="GO:0003899">
    <property type="term" value="F:DNA-directed RNA polymerase activity"/>
    <property type="evidence" value="ECO:0007669"/>
    <property type="project" value="InterPro"/>
</dbReference>
<dbReference type="FunFam" id="3.40.1340.10:FF:000001">
    <property type="entry name" value="DNA-directed RNA polymerases I, II, and III subunit RPABC1"/>
    <property type="match status" value="1"/>
</dbReference>
<keyword evidence="8" id="KW-1185">Reference proteome</keyword>
<dbReference type="GO" id="GO:0003677">
    <property type="term" value="F:DNA binding"/>
    <property type="evidence" value="ECO:0007669"/>
    <property type="project" value="InterPro"/>
</dbReference>
<dbReference type="GO" id="GO:0005736">
    <property type="term" value="C:RNA polymerase I complex"/>
    <property type="evidence" value="ECO:0007669"/>
    <property type="project" value="TreeGrafter"/>
</dbReference>
<comment type="similarity">
    <text evidence="4">Belongs to the archaeal Rpo5/eukaryotic RPB5 RNA polymerase subunit family.</text>
</comment>
<dbReference type="NCBIfam" id="NF007129">
    <property type="entry name" value="PRK09570.1"/>
    <property type="match status" value="1"/>
</dbReference>
<evidence type="ECO:0000259" key="6">
    <source>
        <dbReference type="Pfam" id="PF03871"/>
    </source>
</evidence>
<dbReference type="FunFam" id="3.90.940.20:FF:000001">
    <property type="entry name" value="DNA-directed RNA polymerases I, II, and III subunit RPABC1"/>
    <property type="match status" value="1"/>
</dbReference>
<evidence type="ECO:0000256" key="3">
    <source>
        <dbReference type="ARBA" id="ARBA00023242"/>
    </source>
</evidence>
<keyword evidence="3" id="KW-0539">Nucleus</keyword>
<keyword evidence="2" id="KW-0804">Transcription</keyword>
<feature type="domain" description="RNA polymerase subunit H/Rpb5 C-terminal" evidence="5">
    <location>
        <begin position="133"/>
        <end position="205"/>
    </location>
</feature>
<dbReference type="GO" id="GO:0006362">
    <property type="term" value="P:transcription elongation by RNA polymerase I"/>
    <property type="evidence" value="ECO:0007669"/>
    <property type="project" value="TreeGrafter"/>
</dbReference>
<dbReference type="SUPFAM" id="SSF55287">
    <property type="entry name" value="RPB5-like RNA polymerase subunit"/>
    <property type="match status" value="1"/>
</dbReference>
<dbReference type="AlphaFoldDB" id="A0AAV0Z9P1"/>
<dbReference type="PANTHER" id="PTHR10535">
    <property type="entry name" value="DNA-DIRECTED RNA POLYMERASES I, II, AND III SUBUNIT RPABC1"/>
    <property type="match status" value="1"/>
</dbReference>
<dbReference type="SUPFAM" id="SSF53036">
    <property type="entry name" value="Eukaryotic RPB5 N-terminal domain"/>
    <property type="match status" value="1"/>
</dbReference>
<dbReference type="Pfam" id="PF03871">
    <property type="entry name" value="RNA_pol_Rpb5_N"/>
    <property type="match status" value="1"/>
</dbReference>
<dbReference type="InterPro" id="IPR014381">
    <property type="entry name" value="Arch_Rpo5/euc_Rpb5"/>
</dbReference>
<dbReference type="PANTHER" id="PTHR10535:SF0">
    <property type="entry name" value="DNA-DIRECTED RNA POLYMERASES I, II, AND III SUBUNIT RPABC1"/>
    <property type="match status" value="1"/>
</dbReference>
<dbReference type="GO" id="GO:0006366">
    <property type="term" value="P:transcription by RNA polymerase II"/>
    <property type="evidence" value="ECO:0007669"/>
    <property type="project" value="TreeGrafter"/>
</dbReference>
<name>A0AAV0Z9P1_VICFA</name>